<dbReference type="Pfam" id="PF12937">
    <property type="entry name" value="F-box-like"/>
    <property type="match status" value="1"/>
</dbReference>
<evidence type="ECO:0000256" key="1">
    <source>
        <dbReference type="SAM" id="MobiDB-lite"/>
    </source>
</evidence>
<proteinExistence type="predicted"/>
<dbReference type="EMBL" id="PKMF04000209">
    <property type="protein sequence ID" value="KAK7843177.1"/>
    <property type="molecule type" value="Genomic_DNA"/>
</dbReference>
<comment type="caution">
    <text evidence="5">The sequence shown here is derived from an EMBL/GenBank/DDBJ whole genome shotgun (WGS) entry which is preliminary data.</text>
</comment>
<dbReference type="InterPro" id="IPR032710">
    <property type="entry name" value="NTF2-like_dom_sf"/>
</dbReference>
<organism evidence="5 6">
    <name type="scientific">Quercus suber</name>
    <name type="common">Cork oak</name>
    <dbReference type="NCBI Taxonomy" id="58331"/>
    <lineage>
        <taxon>Eukaryota</taxon>
        <taxon>Viridiplantae</taxon>
        <taxon>Streptophyta</taxon>
        <taxon>Embryophyta</taxon>
        <taxon>Tracheophyta</taxon>
        <taxon>Spermatophyta</taxon>
        <taxon>Magnoliopsida</taxon>
        <taxon>eudicotyledons</taxon>
        <taxon>Gunneridae</taxon>
        <taxon>Pentapetalae</taxon>
        <taxon>rosids</taxon>
        <taxon>fabids</taxon>
        <taxon>Fagales</taxon>
        <taxon>Fagaceae</taxon>
        <taxon>Quercus</taxon>
    </lineage>
</organism>
<evidence type="ECO:0000259" key="4">
    <source>
        <dbReference type="PROSITE" id="PS51469"/>
    </source>
</evidence>
<dbReference type="PROSITE" id="PS51469">
    <property type="entry name" value="SUN"/>
    <property type="match status" value="1"/>
</dbReference>
<dbReference type="InterPro" id="IPR036047">
    <property type="entry name" value="F-box-like_dom_sf"/>
</dbReference>
<feature type="transmembrane region" description="Helical" evidence="2">
    <location>
        <begin position="44"/>
        <end position="65"/>
    </location>
</feature>
<keyword evidence="2" id="KW-1133">Transmembrane helix</keyword>
<name>A0AAW0KWL6_QUESU</name>
<feature type="domain" description="F-box" evidence="3">
    <location>
        <begin position="430"/>
        <end position="476"/>
    </location>
</feature>
<evidence type="ECO:0000256" key="2">
    <source>
        <dbReference type="SAM" id="Phobius"/>
    </source>
</evidence>
<dbReference type="CDD" id="cd22117">
    <property type="entry name" value="F-box_FBXL4"/>
    <property type="match status" value="1"/>
</dbReference>
<dbReference type="PROSITE" id="PS50181">
    <property type="entry name" value="FBOX"/>
    <property type="match status" value="1"/>
</dbReference>
<dbReference type="Gene3D" id="1.20.1280.50">
    <property type="match status" value="1"/>
</dbReference>
<keyword evidence="2" id="KW-0472">Membrane</keyword>
<dbReference type="InterPro" id="IPR012919">
    <property type="entry name" value="SUN_dom"/>
</dbReference>
<reference evidence="5 6" key="1">
    <citation type="journal article" date="2018" name="Sci. Data">
        <title>The draft genome sequence of cork oak.</title>
        <authorList>
            <person name="Ramos A.M."/>
            <person name="Usie A."/>
            <person name="Barbosa P."/>
            <person name="Barros P.M."/>
            <person name="Capote T."/>
            <person name="Chaves I."/>
            <person name="Simoes F."/>
            <person name="Abreu I."/>
            <person name="Carrasquinho I."/>
            <person name="Faro C."/>
            <person name="Guimaraes J.B."/>
            <person name="Mendonca D."/>
            <person name="Nobrega F."/>
            <person name="Rodrigues L."/>
            <person name="Saibo N.J.M."/>
            <person name="Varela M.C."/>
            <person name="Egas C."/>
            <person name="Matos J."/>
            <person name="Miguel C.M."/>
            <person name="Oliveira M.M."/>
            <person name="Ricardo C.P."/>
            <person name="Goncalves S."/>
        </authorList>
    </citation>
    <scope>NUCLEOTIDE SEQUENCE [LARGE SCALE GENOMIC DNA]</scope>
    <source>
        <strain evidence="6">cv. HL8</strain>
    </source>
</reference>
<dbReference type="InterPro" id="IPR044260">
    <property type="entry name" value="SKIP8-like"/>
</dbReference>
<dbReference type="Gene3D" id="3.10.450.50">
    <property type="match status" value="1"/>
</dbReference>
<dbReference type="AlphaFoldDB" id="A0AAW0KWL6"/>
<dbReference type="PANTHER" id="PTHR47124:SF1">
    <property type="entry name" value="F-BOX PROTEIN SKIP8"/>
    <property type="match status" value="1"/>
</dbReference>
<evidence type="ECO:0000259" key="3">
    <source>
        <dbReference type="PROSITE" id="PS50181"/>
    </source>
</evidence>
<feature type="domain" description="SUN" evidence="4">
    <location>
        <begin position="207"/>
        <end position="380"/>
    </location>
</feature>
<dbReference type="Pfam" id="PF07738">
    <property type="entry name" value="Sad1_UNC"/>
    <property type="match status" value="1"/>
</dbReference>
<feature type="transmembrane region" description="Helical" evidence="2">
    <location>
        <begin position="349"/>
        <end position="370"/>
    </location>
</feature>
<dbReference type="SUPFAM" id="SSF81383">
    <property type="entry name" value="F-box domain"/>
    <property type="match status" value="1"/>
</dbReference>
<dbReference type="InterPro" id="IPR037401">
    <property type="entry name" value="SnoaL-like"/>
</dbReference>
<accession>A0AAW0KWL6</accession>
<dbReference type="SUPFAM" id="SSF54427">
    <property type="entry name" value="NTF2-like"/>
    <property type="match status" value="1"/>
</dbReference>
<dbReference type="Pfam" id="PF13474">
    <property type="entry name" value="SnoaL_3"/>
    <property type="match status" value="1"/>
</dbReference>
<evidence type="ECO:0000313" key="6">
    <source>
        <dbReference type="Proteomes" id="UP000237347"/>
    </source>
</evidence>
<feature type="compositionally biased region" description="Low complexity" evidence="1">
    <location>
        <begin position="11"/>
        <end position="26"/>
    </location>
</feature>
<protein>
    <submittedName>
        <fullName evidence="5">F-box protein skip8</fullName>
    </submittedName>
</protein>
<evidence type="ECO:0000313" key="5">
    <source>
        <dbReference type="EMBL" id="KAK7843177.1"/>
    </source>
</evidence>
<sequence length="630" mass="70066">MKKPQDGSFTNNKSHQNINNNDNNENNENRSKCSRNNSNNRRSFCELSLSSLVFSLWCLVFLFYFKLGLGHGNGNGGCTSGNSPPDNRSTLCPIVSNDRLGDHAYSYITNGSNTHTNGMLLQFNKSTHGNNSNVLRRFENSNCSIPETVSLEEVLLKVLVYAASVCEVQAQEEGEKIQVEQLSSGRTHNSSYLNFDEFRNITKQGKGKAMPSDLVNITHRLEPDGTEYNYASAFKGAKVVTQNKEAKGASNILGKDHDKYLRNPCSVAEKFVVIELSEETLVDSVKIANFEHYSSNFKEFGLSGSLSYPTETWSPLGTFVAANVKHAQCFKLPEPKWVRFTTVLSSQPFFVPTIVTALCLLLTLFAFTTVRSISSKASKSVVDGCDFAASANKNGGGGGGCGCVCKCTSPEMVEKVNSAAVIAAERQTGASMMEQLVPEITTHALSYLDYPSLCRLSMTNSLMRKAANDDNAWKALYHKDFTWEQDSVTPANGWKAYYAATRAIVNINTEFFNIIRERSLPAMSRFWLNADFVKCVHASGELFSGYNAVIQSWQLAFNWPQGVNFQVRDVRARVMSEMAWVSMKTFVDMDSGPFNVTNTFEFHNGRWYMVHHHSSVMTIDGDVEQQLVHA</sequence>
<dbReference type="PANTHER" id="PTHR47124">
    <property type="entry name" value="F-BOX PROTEIN SKIP8"/>
    <property type="match status" value="1"/>
</dbReference>
<keyword evidence="6" id="KW-1185">Reference proteome</keyword>
<dbReference type="InterPro" id="IPR001810">
    <property type="entry name" value="F-box_dom"/>
</dbReference>
<dbReference type="Proteomes" id="UP000237347">
    <property type="component" value="Unassembled WGS sequence"/>
</dbReference>
<gene>
    <name evidence="5" type="primary">SKIP8_1</name>
    <name evidence="5" type="ORF">CFP56_012919</name>
</gene>
<feature type="region of interest" description="Disordered" evidence="1">
    <location>
        <begin position="1"/>
        <end position="38"/>
    </location>
</feature>
<keyword evidence="2" id="KW-0812">Transmembrane</keyword>